<dbReference type="RefSeq" id="WP_371387235.1">
    <property type="nucleotide sequence ID" value="NZ_JBGLYH010000040.1"/>
</dbReference>
<feature type="transmembrane region" description="Helical" evidence="2">
    <location>
        <begin position="12"/>
        <end position="37"/>
    </location>
</feature>
<dbReference type="Proteomes" id="UP001568698">
    <property type="component" value="Unassembled WGS sequence"/>
</dbReference>
<name>A0ABV4K435_9BACT</name>
<keyword evidence="2" id="KW-0812">Transmembrane</keyword>
<keyword evidence="1" id="KW-0175">Coiled coil</keyword>
<accession>A0ABV4K435</accession>
<keyword evidence="4" id="KW-1185">Reference proteome</keyword>
<sequence>MGKNVKRAAQKVELSMLAIICAGFTIFGGLIASFMLYPVVVDIPNKEEVKTLKNRIAELEEASRKYNIELKQCENVREELSQAKENLNTCSKINPNDYATEANFTPTSSEQLLLSSGQELILNDSTNILHVSECYTTGGMDMKTPYVKGFIYSLQKGPRKDFSLTIGDSFFYNEFRIVPINITDHKANLVVTRGRI</sequence>
<proteinExistence type="predicted"/>
<evidence type="ECO:0000256" key="1">
    <source>
        <dbReference type="SAM" id="Coils"/>
    </source>
</evidence>
<comment type="caution">
    <text evidence="3">The sequence shown here is derived from an EMBL/GenBank/DDBJ whole genome shotgun (WGS) entry which is preliminary data.</text>
</comment>
<feature type="coiled-coil region" evidence="1">
    <location>
        <begin position="49"/>
        <end position="93"/>
    </location>
</feature>
<evidence type="ECO:0000313" key="4">
    <source>
        <dbReference type="Proteomes" id="UP001568698"/>
    </source>
</evidence>
<evidence type="ECO:0000313" key="3">
    <source>
        <dbReference type="EMBL" id="MEZ7197722.1"/>
    </source>
</evidence>
<organism evidence="3 4">
    <name type="scientific">Pseudodesulfovibrio karagichevae</name>
    <dbReference type="NCBI Taxonomy" id="3239305"/>
    <lineage>
        <taxon>Bacteria</taxon>
        <taxon>Pseudomonadati</taxon>
        <taxon>Thermodesulfobacteriota</taxon>
        <taxon>Desulfovibrionia</taxon>
        <taxon>Desulfovibrionales</taxon>
        <taxon>Desulfovibrionaceae</taxon>
    </lineage>
</organism>
<keyword evidence="2" id="KW-0472">Membrane</keyword>
<protein>
    <submittedName>
        <fullName evidence="3">Uncharacterized protein</fullName>
    </submittedName>
</protein>
<reference evidence="3 4" key="1">
    <citation type="submission" date="2024-08" db="EMBL/GenBank/DDBJ databases">
        <title>Sulfate-reducing bacteria isolated from formation water of the oil field in Kazakhstan and description of Pseudodesulfovibrio sp.</title>
        <authorList>
            <person name="Bidzhieva S.K."/>
            <person name="Tourova T.P."/>
            <person name="Grouzdev D.S."/>
            <person name="Beletsky A.V."/>
            <person name="Sokolova D.S."/>
            <person name="Samigullina S.R."/>
            <person name="Poltaraus A.B."/>
            <person name="Avtukh A.N."/>
            <person name="Tereshina V.M."/>
            <person name="Zhaparov N.S."/>
            <person name="Mardanov A.V."/>
            <person name="Nazina T.N."/>
        </authorList>
    </citation>
    <scope>NUCLEOTIDE SEQUENCE [LARGE SCALE GENOMIC DNA]</scope>
    <source>
        <strain evidence="3 4">9FUS</strain>
    </source>
</reference>
<dbReference type="EMBL" id="JBGLYH010000040">
    <property type="protein sequence ID" value="MEZ7197722.1"/>
    <property type="molecule type" value="Genomic_DNA"/>
</dbReference>
<keyword evidence="2" id="KW-1133">Transmembrane helix</keyword>
<gene>
    <name evidence="3" type="ORF">AB6M95_13235</name>
</gene>
<evidence type="ECO:0000256" key="2">
    <source>
        <dbReference type="SAM" id="Phobius"/>
    </source>
</evidence>